<dbReference type="PANTHER" id="PTHR23074">
    <property type="entry name" value="AAA DOMAIN-CONTAINING"/>
    <property type="match status" value="1"/>
</dbReference>
<dbReference type="SUPFAM" id="SSF52540">
    <property type="entry name" value="P-loop containing nucleoside triphosphate hydrolases"/>
    <property type="match status" value="1"/>
</dbReference>
<dbReference type="InterPro" id="IPR050304">
    <property type="entry name" value="MT-severing_AAA_ATPase"/>
</dbReference>
<sequence>MRSAEKQNHFLSRCFSNAIFAQKTTKFWSFIKISENRFNLTAEKRSQNSSSGSNGGSQKRGHLSEMLEETSMSITPKVARQSRRGEHLSSHVSANRLENLRVVESTIAGMALPKEDEEEETSSQENLDRRTKEDKQYLENIRQETLPESSFDDIVGQEEAKVALIQSVILPIKQPQLFEGLKQWRRILLYGPPGTGKTSLVKCTAAAANAPFYSVTCSTLLSPYLGESEKRVREIFSDARANSTKNRPAIIFIDEVDSVTRTRTAHEDESTRRLKSELLLQLEGDFSEKSVEPFIIACSNCPWDLDPAFVRRFSRRILVDLPSSDDCAQILKKKMDKAGVQFWEKHWNSISDKFYLYSGSDIDNVATATLMRRIDEVILCENWDIHSDGRVTPSSPYSRMVGTQSFNSKWANIPNGSIIPRNVKIDDLQYALTVIKPSISETAYQKFTQYEK</sequence>
<evidence type="ECO:0000313" key="3">
    <source>
        <dbReference type="EMBL" id="CBY24057.1"/>
    </source>
</evidence>
<evidence type="ECO:0000313" key="4">
    <source>
        <dbReference type="Proteomes" id="UP000001307"/>
    </source>
</evidence>
<dbReference type="OrthoDB" id="5334845at2759"/>
<keyword evidence="4" id="KW-1185">Reference proteome</keyword>
<dbReference type="Gene3D" id="1.10.8.60">
    <property type="match status" value="1"/>
</dbReference>
<dbReference type="Pfam" id="PF00004">
    <property type="entry name" value="AAA"/>
    <property type="match status" value="1"/>
</dbReference>
<dbReference type="InterPro" id="IPR003959">
    <property type="entry name" value="ATPase_AAA_core"/>
</dbReference>
<dbReference type="InParanoid" id="E4XD23"/>
<feature type="region of interest" description="Disordered" evidence="1">
    <location>
        <begin position="111"/>
        <end position="133"/>
    </location>
</feature>
<dbReference type="InterPro" id="IPR027417">
    <property type="entry name" value="P-loop_NTPase"/>
</dbReference>
<evidence type="ECO:0000259" key="2">
    <source>
        <dbReference type="SMART" id="SM00382"/>
    </source>
</evidence>
<evidence type="ECO:0000256" key="1">
    <source>
        <dbReference type="SAM" id="MobiDB-lite"/>
    </source>
</evidence>
<dbReference type="GO" id="GO:0007033">
    <property type="term" value="P:vacuole organization"/>
    <property type="evidence" value="ECO:0007669"/>
    <property type="project" value="TreeGrafter"/>
</dbReference>
<dbReference type="Proteomes" id="UP000001307">
    <property type="component" value="Unassembled WGS sequence"/>
</dbReference>
<gene>
    <name evidence="3" type="ORF">GSOID_T00008057001</name>
</gene>
<feature type="region of interest" description="Disordered" evidence="1">
    <location>
        <begin position="42"/>
        <end position="62"/>
    </location>
</feature>
<reference evidence="3" key="1">
    <citation type="journal article" date="2010" name="Science">
        <title>Plasticity of animal genome architecture unmasked by rapid evolution of a pelagic tunicate.</title>
        <authorList>
            <person name="Denoeud F."/>
            <person name="Henriet S."/>
            <person name="Mungpakdee S."/>
            <person name="Aury J.M."/>
            <person name="Da Silva C."/>
            <person name="Brinkmann H."/>
            <person name="Mikhaleva J."/>
            <person name="Olsen L.C."/>
            <person name="Jubin C."/>
            <person name="Canestro C."/>
            <person name="Bouquet J.M."/>
            <person name="Danks G."/>
            <person name="Poulain J."/>
            <person name="Campsteijn C."/>
            <person name="Adamski M."/>
            <person name="Cross I."/>
            <person name="Yadetie F."/>
            <person name="Muffato M."/>
            <person name="Louis A."/>
            <person name="Butcher S."/>
            <person name="Tsagkogeorga G."/>
            <person name="Konrad A."/>
            <person name="Singh S."/>
            <person name="Jensen M.F."/>
            <person name="Cong E.H."/>
            <person name="Eikeseth-Otteraa H."/>
            <person name="Noel B."/>
            <person name="Anthouard V."/>
            <person name="Porcel B.M."/>
            <person name="Kachouri-Lafond R."/>
            <person name="Nishino A."/>
            <person name="Ugolini M."/>
            <person name="Chourrout P."/>
            <person name="Nishida H."/>
            <person name="Aasland R."/>
            <person name="Huzurbazar S."/>
            <person name="Westhof E."/>
            <person name="Delsuc F."/>
            <person name="Lehrach H."/>
            <person name="Reinhardt R."/>
            <person name="Weissenbach J."/>
            <person name="Roy S.W."/>
            <person name="Artiguenave F."/>
            <person name="Postlethwait J.H."/>
            <person name="Manak J.R."/>
            <person name="Thompson E.M."/>
            <person name="Jaillon O."/>
            <person name="Du Pasquier L."/>
            <person name="Boudinot P."/>
            <person name="Liberles D.A."/>
            <person name="Volff J.N."/>
            <person name="Philippe H."/>
            <person name="Lenhard B."/>
            <person name="Roest Crollius H."/>
            <person name="Wincker P."/>
            <person name="Chourrout D."/>
        </authorList>
    </citation>
    <scope>NUCLEOTIDE SEQUENCE [LARGE SCALE GENOMIC DNA]</scope>
</reference>
<name>E4XD23_OIKDI</name>
<protein>
    <recommendedName>
        <fullName evidence="2">AAA+ ATPase domain-containing protein</fullName>
    </recommendedName>
</protein>
<dbReference type="PANTHER" id="PTHR23074:SF72">
    <property type="entry name" value="VACUOLAR PROTEIN SORTING-ASSOCIATED PROTEIN 4B"/>
    <property type="match status" value="1"/>
</dbReference>
<proteinExistence type="predicted"/>
<dbReference type="AlphaFoldDB" id="E4XD23"/>
<dbReference type="InterPro" id="IPR003593">
    <property type="entry name" value="AAA+_ATPase"/>
</dbReference>
<accession>E4XD23</accession>
<organism evidence="3">
    <name type="scientific">Oikopleura dioica</name>
    <name type="common">Tunicate</name>
    <dbReference type="NCBI Taxonomy" id="34765"/>
    <lineage>
        <taxon>Eukaryota</taxon>
        <taxon>Metazoa</taxon>
        <taxon>Chordata</taxon>
        <taxon>Tunicata</taxon>
        <taxon>Appendicularia</taxon>
        <taxon>Copelata</taxon>
        <taxon>Oikopleuridae</taxon>
        <taxon>Oikopleura</taxon>
    </lineage>
</organism>
<dbReference type="SMART" id="SM00382">
    <property type="entry name" value="AAA"/>
    <property type="match status" value="1"/>
</dbReference>
<dbReference type="EMBL" id="FN653038">
    <property type="protein sequence ID" value="CBY24057.1"/>
    <property type="molecule type" value="Genomic_DNA"/>
</dbReference>
<dbReference type="GO" id="GO:0016197">
    <property type="term" value="P:endosomal transport"/>
    <property type="evidence" value="ECO:0007669"/>
    <property type="project" value="TreeGrafter"/>
</dbReference>
<feature type="domain" description="AAA+ ATPase" evidence="2">
    <location>
        <begin position="183"/>
        <end position="323"/>
    </location>
</feature>
<dbReference type="GO" id="GO:0016887">
    <property type="term" value="F:ATP hydrolysis activity"/>
    <property type="evidence" value="ECO:0007669"/>
    <property type="project" value="InterPro"/>
</dbReference>
<dbReference type="Gene3D" id="3.40.50.300">
    <property type="entry name" value="P-loop containing nucleotide triphosphate hydrolases"/>
    <property type="match status" value="1"/>
</dbReference>
<dbReference type="GO" id="GO:0005524">
    <property type="term" value="F:ATP binding"/>
    <property type="evidence" value="ECO:0007669"/>
    <property type="project" value="InterPro"/>
</dbReference>